<protein>
    <recommendedName>
        <fullName evidence="2">PepSY domain-containing protein</fullName>
    </recommendedName>
</protein>
<comment type="caution">
    <text evidence="3">The sequence shown here is derived from an EMBL/GenBank/DDBJ whole genome shotgun (WGS) entry which is preliminary data.</text>
</comment>
<keyword evidence="1" id="KW-0732">Signal</keyword>
<dbReference type="EMBL" id="BSFM01000003">
    <property type="protein sequence ID" value="GLK82409.1"/>
    <property type="molecule type" value="Genomic_DNA"/>
</dbReference>
<accession>A0A9W6JUA0</accession>
<reference evidence="3" key="2">
    <citation type="submission" date="2023-01" db="EMBL/GenBank/DDBJ databases">
        <authorList>
            <person name="Sun Q."/>
            <person name="Evtushenko L."/>
        </authorList>
    </citation>
    <scope>NUCLEOTIDE SEQUENCE</scope>
    <source>
        <strain evidence="3">VKM B-2789</strain>
    </source>
</reference>
<sequence>MRHILSTTAVATVLIASATALITPSAALAGPICTSEAKDKWMSEDAMKAKVSEMGYQKIRTFKVSGSCYEIYGYTKDGKKAEVYFNPVSGAVVKSEID</sequence>
<dbReference type="InterPro" id="IPR025711">
    <property type="entry name" value="PepSY"/>
</dbReference>
<reference evidence="3" key="1">
    <citation type="journal article" date="2014" name="Int. J. Syst. Evol. Microbiol.">
        <title>Complete genome sequence of Corynebacterium casei LMG S-19264T (=DSM 44701T), isolated from a smear-ripened cheese.</title>
        <authorList>
            <consortium name="US DOE Joint Genome Institute (JGI-PGF)"/>
            <person name="Walter F."/>
            <person name="Albersmeier A."/>
            <person name="Kalinowski J."/>
            <person name="Ruckert C."/>
        </authorList>
    </citation>
    <scope>NUCLEOTIDE SEQUENCE</scope>
    <source>
        <strain evidence="3">VKM B-2789</strain>
    </source>
</reference>
<gene>
    <name evidence="3" type="ORF">GCM10017653_04780</name>
</gene>
<dbReference type="AlphaFoldDB" id="A0A9W6JUA0"/>
<evidence type="ECO:0000256" key="1">
    <source>
        <dbReference type="SAM" id="SignalP"/>
    </source>
</evidence>
<evidence type="ECO:0000313" key="3">
    <source>
        <dbReference type="EMBL" id="GLK82409.1"/>
    </source>
</evidence>
<feature type="chain" id="PRO_5040913913" description="PepSY domain-containing protein" evidence="1">
    <location>
        <begin position="30"/>
        <end position="98"/>
    </location>
</feature>
<organism evidence="3 4">
    <name type="scientific">Ancylobacter defluvii</name>
    <dbReference type="NCBI Taxonomy" id="1282440"/>
    <lineage>
        <taxon>Bacteria</taxon>
        <taxon>Pseudomonadati</taxon>
        <taxon>Pseudomonadota</taxon>
        <taxon>Alphaproteobacteria</taxon>
        <taxon>Hyphomicrobiales</taxon>
        <taxon>Xanthobacteraceae</taxon>
        <taxon>Ancylobacter</taxon>
    </lineage>
</organism>
<feature type="domain" description="PepSY" evidence="2">
    <location>
        <begin position="15"/>
        <end position="96"/>
    </location>
</feature>
<keyword evidence="4" id="KW-1185">Reference proteome</keyword>
<feature type="signal peptide" evidence="1">
    <location>
        <begin position="1"/>
        <end position="29"/>
    </location>
</feature>
<evidence type="ECO:0000259" key="2">
    <source>
        <dbReference type="Pfam" id="PF13670"/>
    </source>
</evidence>
<proteinExistence type="predicted"/>
<name>A0A9W6JUA0_9HYPH</name>
<dbReference type="Pfam" id="PF13670">
    <property type="entry name" value="PepSY_2"/>
    <property type="match status" value="1"/>
</dbReference>
<dbReference type="RefSeq" id="WP_213363049.1">
    <property type="nucleotide sequence ID" value="NZ_BSFM01000003.1"/>
</dbReference>
<evidence type="ECO:0000313" key="4">
    <source>
        <dbReference type="Proteomes" id="UP001143330"/>
    </source>
</evidence>
<dbReference type="Proteomes" id="UP001143330">
    <property type="component" value="Unassembled WGS sequence"/>
</dbReference>